<dbReference type="KEGG" id="tet:TTHERM_000939009"/>
<organism evidence="1 2">
    <name type="scientific">Tetrahymena thermophila (strain SB210)</name>
    <dbReference type="NCBI Taxonomy" id="312017"/>
    <lineage>
        <taxon>Eukaryota</taxon>
        <taxon>Sar</taxon>
        <taxon>Alveolata</taxon>
        <taxon>Ciliophora</taxon>
        <taxon>Intramacronucleata</taxon>
        <taxon>Oligohymenophorea</taxon>
        <taxon>Hymenostomatida</taxon>
        <taxon>Tetrahymenina</taxon>
        <taxon>Tetrahymenidae</taxon>
        <taxon>Tetrahymena</taxon>
    </lineage>
</organism>
<evidence type="ECO:0000313" key="1">
    <source>
        <dbReference type="EMBL" id="EWS72328.1"/>
    </source>
</evidence>
<gene>
    <name evidence="1" type="ORF">TTHERM_000939009</name>
</gene>
<name>W7X7G9_TETTS</name>
<keyword evidence="2" id="KW-1185">Reference proteome</keyword>
<proteinExistence type="predicted"/>
<dbReference type="InParanoid" id="W7X7G9"/>
<protein>
    <submittedName>
        <fullName evidence="1">Uncharacterized protein</fullName>
    </submittedName>
</protein>
<dbReference type="RefSeq" id="XP_012655136.1">
    <property type="nucleotide sequence ID" value="XM_012799682.1"/>
</dbReference>
<dbReference type="Proteomes" id="UP000009168">
    <property type="component" value="Unassembled WGS sequence"/>
</dbReference>
<sequence length="167" mass="20084">MQDNQLMDGRFKKKERFLLTLLSSIINLNYLQIKLKVFYLQITIRLLIISKIAIKTKKEMKCVVRLNQHNKQMKILLLDIYQIRENLYLVQENQLQFKIDIIFQRVKPQLQEQAQKVMRTQSQTLMLLELKLKFMEFSQKSLMNIKHSLKLISLQIQKEIYQTLATI</sequence>
<dbReference type="EMBL" id="GG662503">
    <property type="protein sequence ID" value="EWS72328.1"/>
    <property type="molecule type" value="Genomic_DNA"/>
</dbReference>
<reference evidence="2" key="1">
    <citation type="journal article" date="2006" name="PLoS Biol.">
        <title>Macronuclear genome sequence of the ciliate Tetrahymena thermophila, a model eukaryote.</title>
        <authorList>
            <person name="Eisen J.A."/>
            <person name="Coyne R.S."/>
            <person name="Wu M."/>
            <person name="Wu D."/>
            <person name="Thiagarajan M."/>
            <person name="Wortman J.R."/>
            <person name="Badger J.H."/>
            <person name="Ren Q."/>
            <person name="Amedeo P."/>
            <person name="Jones K.M."/>
            <person name="Tallon L.J."/>
            <person name="Delcher A.L."/>
            <person name="Salzberg S.L."/>
            <person name="Silva J.C."/>
            <person name="Haas B.J."/>
            <person name="Majoros W.H."/>
            <person name="Farzad M."/>
            <person name="Carlton J.M."/>
            <person name="Smith R.K. Jr."/>
            <person name="Garg J."/>
            <person name="Pearlman R.E."/>
            <person name="Karrer K.M."/>
            <person name="Sun L."/>
            <person name="Manning G."/>
            <person name="Elde N.C."/>
            <person name="Turkewitz A.P."/>
            <person name="Asai D.J."/>
            <person name="Wilkes D.E."/>
            <person name="Wang Y."/>
            <person name="Cai H."/>
            <person name="Collins K."/>
            <person name="Stewart B.A."/>
            <person name="Lee S.R."/>
            <person name="Wilamowska K."/>
            <person name="Weinberg Z."/>
            <person name="Ruzzo W.L."/>
            <person name="Wloga D."/>
            <person name="Gaertig J."/>
            <person name="Frankel J."/>
            <person name="Tsao C.-C."/>
            <person name="Gorovsky M.A."/>
            <person name="Keeling P.J."/>
            <person name="Waller R.F."/>
            <person name="Patron N.J."/>
            <person name="Cherry J.M."/>
            <person name="Stover N.A."/>
            <person name="Krieger C.J."/>
            <person name="del Toro C."/>
            <person name="Ryder H.F."/>
            <person name="Williamson S.C."/>
            <person name="Barbeau R.A."/>
            <person name="Hamilton E.P."/>
            <person name="Orias E."/>
        </authorList>
    </citation>
    <scope>NUCLEOTIDE SEQUENCE [LARGE SCALE GENOMIC DNA]</scope>
    <source>
        <strain evidence="2">SB210</strain>
    </source>
</reference>
<dbReference type="AlphaFoldDB" id="W7X7G9"/>
<evidence type="ECO:0000313" key="2">
    <source>
        <dbReference type="Proteomes" id="UP000009168"/>
    </source>
</evidence>
<accession>W7X7G9</accession>
<dbReference type="GeneID" id="24441157"/>